<dbReference type="PANTHER" id="PTHR43547">
    <property type="entry name" value="TWO-COMPONENT HISTIDINE KINASE"/>
    <property type="match status" value="1"/>
</dbReference>
<dbReference type="PROSITE" id="PS01124">
    <property type="entry name" value="HTH_ARAC_FAMILY_2"/>
    <property type="match status" value="1"/>
</dbReference>
<dbReference type="Pfam" id="PF02518">
    <property type="entry name" value="HATPase_c"/>
    <property type="match status" value="1"/>
</dbReference>
<evidence type="ECO:0000256" key="2">
    <source>
        <dbReference type="ARBA" id="ARBA00012438"/>
    </source>
</evidence>
<dbReference type="SUPFAM" id="SSF63829">
    <property type="entry name" value="Calcium-dependent phosphotriesterase"/>
    <property type="match status" value="2"/>
</dbReference>
<dbReference type="SUPFAM" id="SSF52172">
    <property type="entry name" value="CheY-like"/>
    <property type="match status" value="1"/>
</dbReference>
<dbReference type="Gene3D" id="1.10.10.60">
    <property type="entry name" value="Homeodomain-like"/>
    <property type="match status" value="1"/>
</dbReference>
<dbReference type="EC" id="2.7.13.3" evidence="2"/>
<dbReference type="InterPro" id="IPR036097">
    <property type="entry name" value="HisK_dim/P_sf"/>
</dbReference>
<evidence type="ECO:0000256" key="1">
    <source>
        <dbReference type="ARBA" id="ARBA00000085"/>
    </source>
</evidence>
<dbReference type="GO" id="GO:0000155">
    <property type="term" value="F:phosphorelay sensor kinase activity"/>
    <property type="evidence" value="ECO:0007669"/>
    <property type="project" value="InterPro"/>
</dbReference>
<dbReference type="SMART" id="SM00448">
    <property type="entry name" value="REC"/>
    <property type="match status" value="1"/>
</dbReference>
<dbReference type="PROSITE" id="PS50109">
    <property type="entry name" value="HIS_KIN"/>
    <property type="match status" value="1"/>
</dbReference>
<dbReference type="InterPro" id="IPR003594">
    <property type="entry name" value="HATPase_dom"/>
</dbReference>
<evidence type="ECO:0000259" key="10">
    <source>
        <dbReference type="PROSITE" id="PS50110"/>
    </source>
</evidence>
<dbReference type="Proteomes" id="UP000199455">
    <property type="component" value="Unassembled WGS sequence"/>
</dbReference>
<dbReference type="InterPro" id="IPR015943">
    <property type="entry name" value="WD40/YVTN_repeat-like_dom_sf"/>
</dbReference>
<dbReference type="InterPro" id="IPR001789">
    <property type="entry name" value="Sig_transdc_resp-reg_receiver"/>
</dbReference>
<dbReference type="CDD" id="cd00082">
    <property type="entry name" value="HisKA"/>
    <property type="match status" value="1"/>
</dbReference>
<dbReference type="PRINTS" id="PR00344">
    <property type="entry name" value="BCTRLSENSOR"/>
</dbReference>
<dbReference type="Gene3D" id="2.60.40.10">
    <property type="entry name" value="Immunoglobulins"/>
    <property type="match status" value="1"/>
</dbReference>
<evidence type="ECO:0000313" key="12">
    <source>
        <dbReference type="Proteomes" id="UP000199455"/>
    </source>
</evidence>
<dbReference type="CDD" id="cd17574">
    <property type="entry name" value="REC_OmpR"/>
    <property type="match status" value="1"/>
</dbReference>
<dbReference type="InterPro" id="IPR011110">
    <property type="entry name" value="Reg_prop"/>
</dbReference>
<dbReference type="EMBL" id="FMZH01000010">
    <property type="protein sequence ID" value="SDE02061.1"/>
    <property type="molecule type" value="Genomic_DNA"/>
</dbReference>
<dbReference type="Pfam" id="PF07494">
    <property type="entry name" value="Reg_prop"/>
    <property type="match status" value="2"/>
</dbReference>
<keyword evidence="6" id="KW-0804">Transcription</keyword>
<dbReference type="InterPro" id="IPR036890">
    <property type="entry name" value="HATPase_C_sf"/>
</dbReference>
<feature type="domain" description="HTH araC/xylS-type" evidence="8">
    <location>
        <begin position="1282"/>
        <end position="1381"/>
    </location>
</feature>
<dbReference type="InterPro" id="IPR013783">
    <property type="entry name" value="Ig-like_fold"/>
</dbReference>
<dbReference type="Gene3D" id="1.10.287.130">
    <property type="match status" value="1"/>
</dbReference>
<dbReference type="InterPro" id="IPR003661">
    <property type="entry name" value="HisK_dim/P_dom"/>
</dbReference>
<proteinExistence type="predicted"/>
<dbReference type="InterPro" id="IPR005467">
    <property type="entry name" value="His_kinase_dom"/>
</dbReference>
<dbReference type="GO" id="GO:0043565">
    <property type="term" value="F:sequence-specific DNA binding"/>
    <property type="evidence" value="ECO:0007669"/>
    <property type="project" value="InterPro"/>
</dbReference>
<organism evidence="11 12">
    <name type="scientific">Pedobacter soli</name>
    <dbReference type="NCBI Taxonomy" id="390242"/>
    <lineage>
        <taxon>Bacteria</taxon>
        <taxon>Pseudomonadati</taxon>
        <taxon>Bacteroidota</taxon>
        <taxon>Sphingobacteriia</taxon>
        <taxon>Sphingobacteriales</taxon>
        <taxon>Sphingobacteriaceae</taxon>
        <taxon>Pedobacter</taxon>
    </lineage>
</organism>
<dbReference type="PROSITE" id="PS00041">
    <property type="entry name" value="HTH_ARAC_FAMILY_1"/>
    <property type="match status" value="1"/>
</dbReference>
<dbReference type="STRING" id="390242.SAMN04488024_110114"/>
<keyword evidence="11" id="KW-0418">Kinase</keyword>
<keyword evidence="3 7" id="KW-0597">Phosphoprotein</keyword>
<dbReference type="Pfam" id="PF07495">
    <property type="entry name" value="Y_Y_Y"/>
    <property type="match status" value="1"/>
</dbReference>
<dbReference type="SMART" id="SM00342">
    <property type="entry name" value="HTH_ARAC"/>
    <property type="match status" value="1"/>
</dbReference>
<sequence length="1388" mass="159424">MKINNRSKKTLIRPLQLALLVVFNILWYSPAVFAQSYTFKFKHLTVDEGLSHTDANDIAQDDRGYIWIATYFGLDRFDGYAIKQYYNNNLPLKNAYKNRIRFVYPDKEGLIWLGTEDGLQYFDPRKENYVDLIDEKSNTSPYLAKMVKPKGNVFYALRDNELKVYAIKGKTLEPVKINPPKAVRFSDIFLHPNGLVYLSSNKGIWTIDKRNNFTHIQFNGLADQELKLIYFDHENNLITAQKDKIYLASPSAGGRFFTVKKEFQHPGIHTLKDVIQNGKTDYWLSTGSGLIRLDKNLNFIQLVNNKNSGSLNSNALTKAIIDRSGCLWVGTFGNGVNYCDLNEKLFYTLKNDPQSPSSLSGNFVRSVLAQGENLWIGTAANGLNLYNLKTKKFTFYNTYSSSVRLKSDAVTALVKDRNRNLWIGTNNGIEILNPGGTALLKPSGYDKFPSYVIETLVEDYYGNIWFGNHTQKFGVIYRDSQANFKVKYYGEGYFIFADKDKPQLFVSSTNGLRRFSIDKEGNIVNTFEYRASEKKNALSSDYTYPISKQNDSTYWIGTIGGGLNRLELKKNNTHNIKIFNGNYGVFNDVESMEIDTEGNIWMGGNGLECLNPKTGKLTRYEKNDGLQGNSFKVGASYKGDDGTLYFGGINGLNYFFPKDIKYNRILAKPILTDIKINNLKPEYNDTKSQVYIGSDAIGYGKELEINYRQNNFIIYFSAMHFANPLKCNYRYKLIGFDNEWKYTDGKNPSAAYSNLDFKTYKFVVQASNNDGLWSNQNAETSISITPPWWKSSLAKFIYFLLFFAALSAIYIFQARWYLLKREIAIREVNENKREEMHRHREELSDQQLMFFTNISHEFRTPLTLILGPLETLINQNKNTLLNHSYELMHRNARRLLNLISEIMNFRKVADQVIKLQVEQVAIDKFSHDLAQEFEELAISKNISFQITDHLKEGAKGYFDIQIVEKILFNLLNNSFKYTAEGGKVVFEIFEDFKYFSPAYPTGFEILYTRYRAGKYIYFRICDTGIGISNDSITQIFDRYYRISTEHLGSGVGLALVKSLTELHKGDIYVYSERNQGTDILIGIPLSKNDYSESEYLPLKNHSASKLEPIDHSLLIPLAQKEKNDVAKVHHKYNKRILIVEDNPELLNYLKQTFQQDFHIYEAENGIEGVKLAIEHIPDLIISDVMMPGMNGIEFCKQVKEKFETSHIPFIILSAKDALEAKIEGMESGADYYFAKPLSSELLLLTILNIFEQSERLKERYTKNYLSEATELVHSDKDKKFVSKLLGVIEDNIKDADLDVDFLCNQMFISRTKLYQKIKSISNQSVGDFIRTTRLKKAIKIMTHEDVPLYEVAERTGLQSSSTFSRAFKKEFGKSPLQYIQALKNNKNP</sequence>
<evidence type="ECO:0000256" key="7">
    <source>
        <dbReference type="PROSITE-ProRule" id="PRU00169"/>
    </source>
</evidence>
<evidence type="ECO:0000259" key="8">
    <source>
        <dbReference type="PROSITE" id="PS01124"/>
    </source>
</evidence>
<feature type="domain" description="Histidine kinase" evidence="9">
    <location>
        <begin position="853"/>
        <end position="1087"/>
    </location>
</feature>
<feature type="modified residue" description="4-aspartylphosphate" evidence="7">
    <location>
        <position position="1183"/>
    </location>
</feature>
<evidence type="ECO:0000259" key="9">
    <source>
        <dbReference type="PROSITE" id="PS50109"/>
    </source>
</evidence>
<dbReference type="InterPro" id="IPR011006">
    <property type="entry name" value="CheY-like_superfamily"/>
</dbReference>
<dbReference type="SMART" id="SM00388">
    <property type="entry name" value="HisKA"/>
    <property type="match status" value="1"/>
</dbReference>
<comment type="catalytic activity">
    <reaction evidence="1">
        <text>ATP + protein L-histidine = ADP + protein N-phospho-L-histidine.</text>
        <dbReference type="EC" id="2.7.13.3"/>
    </reaction>
</comment>
<keyword evidence="11" id="KW-0808">Transferase</keyword>
<dbReference type="Pfam" id="PF12833">
    <property type="entry name" value="HTH_18"/>
    <property type="match status" value="1"/>
</dbReference>
<evidence type="ECO:0000256" key="6">
    <source>
        <dbReference type="ARBA" id="ARBA00023163"/>
    </source>
</evidence>
<reference evidence="12" key="1">
    <citation type="submission" date="2016-10" db="EMBL/GenBank/DDBJ databases">
        <authorList>
            <person name="Varghese N."/>
            <person name="Submissions S."/>
        </authorList>
    </citation>
    <scope>NUCLEOTIDE SEQUENCE [LARGE SCALE GENOMIC DNA]</scope>
    <source>
        <strain evidence="12">DSM 18609</strain>
    </source>
</reference>
<feature type="domain" description="Response regulatory" evidence="10">
    <location>
        <begin position="1135"/>
        <end position="1250"/>
    </location>
</feature>
<dbReference type="SMART" id="SM00387">
    <property type="entry name" value="HATPase_c"/>
    <property type="match status" value="1"/>
</dbReference>
<keyword evidence="4" id="KW-0805">Transcription regulation</keyword>
<evidence type="ECO:0000256" key="4">
    <source>
        <dbReference type="ARBA" id="ARBA00023015"/>
    </source>
</evidence>
<name>A0A1G6ZHT8_9SPHI</name>
<evidence type="ECO:0000256" key="5">
    <source>
        <dbReference type="ARBA" id="ARBA00023125"/>
    </source>
</evidence>
<dbReference type="InterPro" id="IPR004358">
    <property type="entry name" value="Sig_transdc_His_kin-like_C"/>
</dbReference>
<dbReference type="SUPFAM" id="SSF47384">
    <property type="entry name" value="Homodimeric domain of signal transducing histidine kinase"/>
    <property type="match status" value="1"/>
</dbReference>
<dbReference type="SUPFAM" id="SSF46689">
    <property type="entry name" value="Homeodomain-like"/>
    <property type="match status" value="1"/>
</dbReference>
<dbReference type="Pfam" id="PF00072">
    <property type="entry name" value="Response_reg"/>
    <property type="match status" value="1"/>
</dbReference>
<dbReference type="Gene3D" id="3.30.565.10">
    <property type="entry name" value="Histidine kinase-like ATPase, C-terminal domain"/>
    <property type="match status" value="1"/>
</dbReference>
<keyword evidence="12" id="KW-1185">Reference proteome</keyword>
<dbReference type="Pfam" id="PF00512">
    <property type="entry name" value="HisKA"/>
    <property type="match status" value="1"/>
</dbReference>
<gene>
    <name evidence="11" type="ORF">SAMN04488024_110114</name>
</gene>
<dbReference type="InterPro" id="IPR018060">
    <property type="entry name" value="HTH_AraC"/>
</dbReference>
<dbReference type="RefSeq" id="WP_090771587.1">
    <property type="nucleotide sequence ID" value="NZ_FMZH01000010.1"/>
</dbReference>
<evidence type="ECO:0000313" key="11">
    <source>
        <dbReference type="EMBL" id="SDE02061.1"/>
    </source>
</evidence>
<evidence type="ECO:0000256" key="3">
    <source>
        <dbReference type="ARBA" id="ARBA00022553"/>
    </source>
</evidence>
<dbReference type="PANTHER" id="PTHR43547:SF2">
    <property type="entry name" value="HYBRID SIGNAL TRANSDUCTION HISTIDINE KINASE C"/>
    <property type="match status" value="1"/>
</dbReference>
<dbReference type="InterPro" id="IPR018062">
    <property type="entry name" value="HTH_AraC-typ_CS"/>
</dbReference>
<dbReference type="SUPFAM" id="SSF55874">
    <property type="entry name" value="ATPase domain of HSP90 chaperone/DNA topoisomerase II/histidine kinase"/>
    <property type="match status" value="1"/>
</dbReference>
<dbReference type="PROSITE" id="PS50110">
    <property type="entry name" value="RESPONSE_REGULATORY"/>
    <property type="match status" value="1"/>
</dbReference>
<accession>A0A1G6ZHT8</accession>
<dbReference type="Gene3D" id="2.130.10.10">
    <property type="entry name" value="YVTN repeat-like/Quinoprotein amine dehydrogenase"/>
    <property type="match status" value="3"/>
</dbReference>
<dbReference type="Gene3D" id="3.40.50.2300">
    <property type="match status" value="1"/>
</dbReference>
<protein>
    <recommendedName>
        <fullName evidence="2">histidine kinase</fullName>
        <ecNumber evidence="2">2.7.13.3</ecNumber>
    </recommendedName>
</protein>
<dbReference type="InterPro" id="IPR009057">
    <property type="entry name" value="Homeodomain-like_sf"/>
</dbReference>
<dbReference type="InterPro" id="IPR011123">
    <property type="entry name" value="Y_Y_Y"/>
</dbReference>
<dbReference type="GO" id="GO:0003700">
    <property type="term" value="F:DNA-binding transcription factor activity"/>
    <property type="evidence" value="ECO:0007669"/>
    <property type="project" value="InterPro"/>
</dbReference>
<keyword evidence="5" id="KW-0238">DNA-binding</keyword>